<comment type="caution">
    <text evidence="1">The sequence shown here is derived from an EMBL/GenBank/DDBJ whole genome shotgun (WGS) entry which is preliminary data.</text>
</comment>
<evidence type="ECO:0008006" key="3">
    <source>
        <dbReference type="Google" id="ProtNLM"/>
    </source>
</evidence>
<evidence type="ECO:0000313" key="2">
    <source>
        <dbReference type="Proteomes" id="UP001172083"/>
    </source>
</evidence>
<dbReference type="InterPro" id="IPR011659">
    <property type="entry name" value="WD40"/>
</dbReference>
<keyword evidence="2" id="KW-1185">Reference proteome</keyword>
<proteinExistence type="predicted"/>
<dbReference type="RefSeq" id="WP_346756650.1">
    <property type="nucleotide sequence ID" value="NZ_JAUJEB010000001.1"/>
</dbReference>
<dbReference type="PANTHER" id="PTHR30329">
    <property type="entry name" value="STATOR ELEMENT OF FLAGELLAR MOTOR COMPLEX"/>
    <property type="match status" value="1"/>
</dbReference>
<dbReference type="EMBL" id="JAUJEB010000001">
    <property type="protein sequence ID" value="MDN5211315.1"/>
    <property type="molecule type" value="Genomic_DNA"/>
</dbReference>
<dbReference type="Gene3D" id="2.120.10.30">
    <property type="entry name" value="TolB, C-terminal domain"/>
    <property type="match status" value="1"/>
</dbReference>
<accession>A0ABT8L0Q0</accession>
<gene>
    <name evidence="1" type="ORF">QQ020_04610</name>
</gene>
<organism evidence="1 2">
    <name type="scientific">Agaribacillus aureus</name>
    <dbReference type="NCBI Taxonomy" id="3051825"/>
    <lineage>
        <taxon>Bacteria</taxon>
        <taxon>Pseudomonadati</taxon>
        <taxon>Bacteroidota</taxon>
        <taxon>Cytophagia</taxon>
        <taxon>Cytophagales</taxon>
        <taxon>Splendidivirgaceae</taxon>
        <taxon>Agaribacillus</taxon>
    </lineage>
</organism>
<dbReference type="InterPro" id="IPR036737">
    <property type="entry name" value="OmpA-like_sf"/>
</dbReference>
<dbReference type="Gene3D" id="3.30.1330.60">
    <property type="entry name" value="OmpA-like domain"/>
    <property type="match status" value="2"/>
</dbReference>
<protein>
    <recommendedName>
        <fullName evidence="3">OmpA-like domain-containing protein</fullName>
    </recommendedName>
</protein>
<sequence>MRYLYFLFFVIVFHLASNAQVGRKVLPKSINIMNKDNFAPSLSADGKTMIFLSTYSASGAPELKYTRKVGPSKWTTPEDVKEVNNFLELNFIGGACLSADGKTIYFTSKRGQGIGGYDIMYTEKKGGYWTPARNIGKPVNSSGHEGAPSISPDGQYLYFMRCASMSKDAASDCGIWVSKKRNRELWNAPTKLPSPVNLGNEQFPSIFPDNKTLVFASGRPGGKGGLDFYLTKKKQDGWSKPVSMSFLNSARDEMFTSLTAKGTEIYFSADYRGKENIIVSKLPEDFQGEKVVLMDGLVVDDETEDPLKAFIQVYDAETQKRILYARTDEASGKFYTVFPVGRVCDFSIQSLDKKYLHSSKIYFADSMKSSVKENHTFRLKKIKDGLTVISENIRFKPHSAELDNASGFELKRIMKTLKDNPELNLEIGVHTDQVFSDSIQSSEDLTEIRIDTVYAFDEFSSSNEENSGSGNGSGWTDVEDIDKDVDLDSLNNSIPEPAIQAIKYTYHNDRTIKQAETLLNHFLKQGVPGHRIRIEGFGDSNPMVPSGDPLGRVKNKRVELHFVRSL</sequence>
<dbReference type="Pfam" id="PF07676">
    <property type="entry name" value="PD40"/>
    <property type="match status" value="4"/>
</dbReference>
<dbReference type="InterPro" id="IPR050330">
    <property type="entry name" value="Bact_OuterMem_StrucFunc"/>
</dbReference>
<dbReference type="Proteomes" id="UP001172083">
    <property type="component" value="Unassembled WGS sequence"/>
</dbReference>
<reference evidence="1" key="1">
    <citation type="submission" date="2023-06" db="EMBL/GenBank/DDBJ databases">
        <title>Genomic of Agaribacillus aureum.</title>
        <authorList>
            <person name="Wang G."/>
        </authorList>
    </citation>
    <scope>NUCLEOTIDE SEQUENCE</scope>
    <source>
        <strain evidence="1">BMA12</strain>
    </source>
</reference>
<name>A0ABT8L0Q0_9BACT</name>
<dbReference type="SUPFAM" id="SSF103088">
    <property type="entry name" value="OmpA-like"/>
    <property type="match status" value="2"/>
</dbReference>
<evidence type="ECO:0000313" key="1">
    <source>
        <dbReference type="EMBL" id="MDN5211315.1"/>
    </source>
</evidence>
<dbReference type="SUPFAM" id="SSF82171">
    <property type="entry name" value="DPP6 N-terminal domain-like"/>
    <property type="match status" value="1"/>
</dbReference>
<dbReference type="PANTHER" id="PTHR30329:SF21">
    <property type="entry name" value="LIPOPROTEIN YIAD-RELATED"/>
    <property type="match status" value="1"/>
</dbReference>
<dbReference type="InterPro" id="IPR011042">
    <property type="entry name" value="6-blade_b-propeller_TolB-like"/>
</dbReference>